<dbReference type="SFLD" id="SFLDS00029">
    <property type="entry name" value="Radical_SAM"/>
    <property type="match status" value="1"/>
</dbReference>
<keyword evidence="3" id="KW-0949">S-adenosyl-L-methionine</keyword>
<dbReference type="Gene3D" id="3.20.20.70">
    <property type="entry name" value="Aldolase class I"/>
    <property type="match status" value="1"/>
</dbReference>
<evidence type="ECO:0000256" key="6">
    <source>
        <dbReference type="ARBA" id="ARBA00023014"/>
    </source>
</evidence>
<keyword evidence="2" id="KW-0004">4Fe-4S</keyword>
<gene>
    <name evidence="8" type="ORF">EDD72_11929</name>
</gene>
<keyword evidence="8" id="KW-0456">Lyase</keyword>
<dbReference type="GO" id="GO:0046872">
    <property type="term" value="F:metal ion binding"/>
    <property type="evidence" value="ECO:0007669"/>
    <property type="project" value="UniProtKB-KW"/>
</dbReference>
<name>A0A4R3KAB7_9BACI</name>
<dbReference type="InterPro" id="IPR034457">
    <property type="entry name" value="Organic_radical-activating"/>
</dbReference>
<dbReference type="InterPro" id="IPR058240">
    <property type="entry name" value="rSAM_sf"/>
</dbReference>
<dbReference type="InterPro" id="IPR013785">
    <property type="entry name" value="Aldolase_TIM"/>
</dbReference>
<dbReference type="Pfam" id="PF04055">
    <property type="entry name" value="Radical_SAM"/>
    <property type="match status" value="1"/>
</dbReference>
<dbReference type="GO" id="GO:0051539">
    <property type="term" value="F:4 iron, 4 sulfur cluster binding"/>
    <property type="evidence" value="ECO:0007669"/>
    <property type="project" value="UniProtKB-KW"/>
</dbReference>
<dbReference type="PROSITE" id="PS51257">
    <property type="entry name" value="PROKAR_LIPOPROTEIN"/>
    <property type="match status" value="1"/>
</dbReference>
<dbReference type="GO" id="GO:0016829">
    <property type="term" value="F:lyase activity"/>
    <property type="evidence" value="ECO:0007669"/>
    <property type="project" value="UniProtKB-KW"/>
</dbReference>
<keyword evidence="9" id="KW-1185">Reference proteome</keyword>
<dbReference type="OrthoDB" id="3036033at2"/>
<proteinExistence type="predicted"/>
<evidence type="ECO:0000256" key="2">
    <source>
        <dbReference type="ARBA" id="ARBA00022485"/>
    </source>
</evidence>
<evidence type="ECO:0000313" key="9">
    <source>
        <dbReference type="Proteomes" id="UP000295788"/>
    </source>
</evidence>
<reference evidence="8 9" key="1">
    <citation type="submission" date="2019-03" db="EMBL/GenBank/DDBJ databases">
        <title>Genomic Encyclopedia of Type Strains, Phase IV (KMG-IV): sequencing the most valuable type-strain genomes for metagenomic binning, comparative biology and taxonomic classification.</title>
        <authorList>
            <person name="Goeker M."/>
        </authorList>
    </citation>
    <scope>NUCLEOTIDE SEQUENCE [LARGE SCALE GENOMIC DNA]</scope>
    <source>
        <strain evidence="8 9">DSM 23802</strain>
    </source>
</reference>
<protein>
    <submittedName>
        <fullName evidence="8">Pyruvate formate lyase activating enzyme</fullName>
    </submittedName>
</protein>
<evidence type="ECO:0000256" key="3">
    <source>
        <dbReference type="ARBA" id="ARBA00022691"/>
    </source>
</evidence>
<organism evidence="8 9">
    <name type="scientific">Tepidibacillus fermentans</name>
    <dbReference type="NCBI Taxonomy" id="1281767"/>
    <lineage>
        <taxon>Bacteria</taxon>
        <taxon>Bacillati</taxon>
        <taxon>Bacillota</taxon>
        <taxon>Bacilli</taxon>
        <taxon>Bacillales</taxon>
        <taxon>Bacillaceae</taxon>
        <taxon>Tepidibacillus</taxon>
    </lineage>
</organism>
<dbReference type="InterPro" id="IPR007197">
    <property type="entry name" value="rSAM"/>
</dbReference>
<dbReference type="AlphaFoldDB" id="A0A4R3KAB7"/>
<evidence type="ECO:0000313" key="8">
    <source>
        <dbReference type="EMBL" id="TCS79910.1"/>
    </source>
</evidence>
<dbReference type="RefSeq" id="WP_132770012.1">
    <property type="nucleotide sequence ID" value="NZ_SMAB01000019.1"/>
</dbReference>
<keyword evidence="4" id="KW-0479">Metal-binding</keyword>
<dbReference type="PANTHER" id="PTHR30352">
    <property type="entry name" value="PYRUVATE FORMATE-LYASE-ACTIVATING ENZYME"/>
    <property type="match status" value="1"/>
</dbReference>
<dbReference type="PROSITE" id="PS51918">
    <property type="entry name" value="RADICAL_SAM"/>
    <property type="match status" value="1"/>
</dbReference>
<evidence type="ECO:0000256" key="4">
    <source>
        <dbReference type="ARBA" id="ARBA00022723"/>
    </source>
</evidence>
<comment type="caution">
    <text evidence="8">The sequence shown here is derived from an EMBL/GenBank/DDBJ whole genome shotgun (WGS) entry which is preliminary data.</text>
</comment>
<comment type="cofactor">
    <cofactor evidence="1">
        <name>[4Fe-4S] cluster</name>
        <dbReference type="ChEBI" id="CHEBI:49883"/>
    </cofactor>
</comment>
<keyword evidence="5" id="KW-0408">Iron</keyword>
<dbReference type="SUPFAM" id="SSF102114">
    <property type="entry name" value="Radical SAM enzymes"/>
    <property type="match status" value="1"/>
</dbReference>
<dbReference type="EMBL" id="SMAB01000019">
    <property type="protein sequence ID" value="TCS79910.1"/>
    <property type="molecule type" value="Genomic_DNA"/>
</dbReference>
<evidence type="ECO:0000259" key="7">
    <source>
        <dbReference type="PROSITE" id="PS51918"/>
    </source>
</evidence>
<dbReference type="Proteomes" id="UP000295788">
    <property type="component" value="Unassembled WGS sequence"/>
</dbReference>
<keyword evidence="6" id="KW-0411">Iron-sulfur</keyword>
<sequence length="222" mass="26211">MKFYKQVMRTFVDLPGHHSLLIHSLVGCNMHCFGCHNYDEIVAKKHEEFFTEEDIIQQIQLNGYFFDAIIFSGGEFLLEKIEPIINFLNRIRSIFHGLIIINTNGTSPDKMKTLINQKLVDGFHIDMKLPYHLLDINEDKEIFQAIMGIEPTQHFLEKLLTSIELVIQQNSPYSQIRTVKYPILSDEFFEEIEYYIKTLNQKYQTQVEYRINEFLDISHSKI</sequence>
<keyword evidence="8" id="KW-0670">Pyruvate</keyword>
<accession>A0A4R3KAB7</accession>
<feature type="domain" description="Radical SAM core" evidence="7">
    <location>
        <begin position="14"/>
        <end position="222"/>
    </location>
</feature>
<evidence type="ECO:0000256" key="5">
    <source>
        <dbReference type="ARBA" id="ARBA00023004"/>
    </source>
</evidence>
<evidence type="ECO:0000256" key="1">
    <source>
        <dbReference type="ARBA" id="ARBA00001966"/>
    </source>
</evidence>